<evidence type="ECO:0000313" key="1">
    <source>
        <dbReference type="EMBL" id="EFG28955.2"/>
    </source>
</evidence>
<dbReference type="RefSeq" id="WP_008820514.1">
    <property type="nucleotide sequence ID" value="NZ_GG770381.1"/>
</dbReference>
<organism evidence="1 2">
    <name type="scientific">Fusobacterium periodonticum 1_1_41FAA</name>
    <dbReference type="NCBI Taxonomy" id="469621"/>
    <lineage>
        <taxon>Bacteria</taxon>
        <taxon>Fusobacteriati</taxon>
        <taxon>Fusobacteriota</taxon>
        <taxon>Fusobacteriia</taxon>
        <taxon>Fusobacteriales</taxon>
        <taxon>Fusobacteriaceae</taxon>
        <taxon>Fusobacterium</taxon>
    </lineage>
</organism>
<sequence>MSRNQEIKFVKYWEENVKEEYKNERHNFFTYDWWFEKLPKDLKEIILKIDNSSSEDDNYDSYLEELEMEIKDFIFEKKHGNYEDEEVEYLFEFMGFSEMTNNDDLEEE</sequence>
<name>D6LFM0_9FUSO</name>
<dbReference type="EMBL" id="GG770381">
    <property type="protein sequence ID" value="EFG28955.2"/>
    <property type="molecule type" value="Genomic_DNA"/>
</dbReference>
<accession>D6LFM0</accession>
<evidence type="ECO:0000313" key="2">
    <source>
        <dbReference type="Proteomes" id="UP000003964"/>
    </source>
</evidence>
<dbReference type="Proteomes" id="UP000003964">
    <property type="component" value="Unassembled WGS sequence"/>
</dbReference>
<protein>
    <submittedName>
        <fullName evidence="1">DNA double-strand break repair Rad50 ATPase</fullName>
    </submittedName>
</protein>
<reference evidence="1 2" key="1">
    <citation type="submission" date="2010-03" db="EMBL/GenBank/DDBJ databases">
        <title>The Genome Sequence of Fusobacterium sp. 1_1_41FAA.</title>
        <authorList>
            <consortium name="The Broad Institute Genome Sequencing Platform"/>
            <person name="Ward D."/>
            <person name="Earl A."/>
            <person name="Feldgarden M."/>
            <person name="Gevers D."/>
            <person name="Young S.K."/>
            <person name="Zeng Q."/>
            <person name="Koehrsen M."/>
            <person name="Alvarado L."/>
            <person name="Berlin A."/>
            <person name="Borenstein D."/>
            <person name="Chapman S."/>
            <person name="Chen Z."/>
            <person name="Engels R."/>
            <person name="Freedman E."/>
            <person name="Gellesch M."/>
            <person name="Goldberg J."/>
            <person name="Griggs A."/>
            <person name="Gujja S."/>
            <person name="Heilman E."/>
            <person name="Heiman D."/>
            <person name="Hepburn T."/>
            <person name="Howarth C."/>
            <person name="Jen D."/>
            <person name="Larson L."/>
            <person name="Mehta T."/>
            <person name="Park D."/>
            <person name="Pearson M."/>
            <person name="Richards J."/>
            <person name="Roberts A."/>
            <person name="Saif S."/>
            <person name="Shea T."/>
            <person name="Shenoy N."/>
            <person name="Sisk P."/>
            <person name="Stolte C."/>
            <person name="Sykes S."/>
            <person name="Walk T."/>
            <person name="White J."/>
            <person name="Yandava C."/>
            <person name="Strauss J.C."/>
            <person name="Ambrose C.E."/>
            <person name="Allen-Vercoe E."/>
            <person name="Haas B."/>
            <person name="Henn M.R."/>
            <person name="Nusbaum C."/>
            <person name="Birren B."/>
        </authorList>
    </citation>
    <scope>NUCLEOTIDE SEQUENCE [LARGE SCALE GENOMIC DNA]</scope>
    <source>
        <strain evidence="1 2">1_1_41FAA</strain>
    </source>
</reference>
<proteinExistence type="predicted"/>
<dbReference type="AlphaFoldDB" id="D6LFM0"/>
<gene>
    <name evidence="1" type="ORF">HMPREF0400_00517</name>
</gene>